<keyword evidence="5" id="KW-0754">Steroid-binding</keyword>
<evidence type="ECO:0000256" key="2">
    <source>
        <dbReference type="ARBA" id="ARBA00007018"/>
    </source>
</evidence>
<evidence type="ECO:0000256" key="9">
    <source>
        <dbReference type="ARBA" id="ARBA00022989"/>
    </source>
</evidence>
<feature type="non-terminal residue" evidence="15">
    <location>
        <position position="1"/>
    </location>
</feature>
<feature type="transmembrane region" description="Helical" evidence="14">
    <location>
        <begin position="143"/>
        <end position="164"/>
    </location>
</feature>
<feature type="transmembrane region" description="Helical" evidence="14">
    <location>
        <begin position="77"/>
        <end position="96"/>
    </location>
</feature>
<sequence>MATIVSEKLSHLFINLQHLCKIPQLLSKALPAPSCTVAASEVPQLFRKPYIHAGYRPLHRSWTFYFLSLFQQHNEALNVWTHLLAAFMLLGRFWQLSQIVDFVGDPHAQPFCIVAVSSIIYSTFSTLAHLLQAKSEFCHYTFFFLDYVGVATYQYSSALVHYYYAIEPEWHAWISSFYILGAVGLAWLSCAGSCYAKYRCPHLSPLQGRLCQEMPSAVAYALDISPVLHRIYTSTISGKNDLAATYHKCHVLCFLVAAFFFAYPYPEKWFPGKCHFVGQGHQLFHMFLILCTFIQLEAVLIDYRTRRHIYADLHGDLAPFFSIMCLVLMACCSLTALYMMVKHLCTMQSQTPQFCALRQGTRAALVPSRIAFCNIQTKASFLVLGNHPGLLLVYHEPSLGETCQVDVPSEEHLSIQNFVCGNDITCDICKCSGKLVWRGEPGTTLDLCGSK</sequence>
<feature type="binding site" evidence="13">
    <location>
        <position position="281"/>
    </location>
    <ligand>
        <name>Zn(2+)</name>
        <dbReference type="ChEBI" id="CHEBI:29105"/>
    </ligand>
</feature>
<keyword evidence="7" id="KW-0221">Differentiation</keyword>
<evidence type="ECO:0000256" key="8">
    <source>
        <dbReference type="ARBA" id="ARBA00022943"/>
    </source>
</evidence>
<keyword evidence="6 14" id="KW-0812">Transmembrane</keyword>
<evidence type="ECO:0000256" key="5">
    <source>
        <dbReference type="ARBA" id="ARBA00022665"/>
    </source>
</evidence>
<evidence type="ECO:0000256" key="14">
    <source>
        <dbReference type="SAM" id="Phobius"/>
    </source>
</evidence>
<evidence type="ECO:0000256" key="3">
    <source>
        <dbReference type="ARBA" id="ARBA00022473"/>
    </source>
</evidence>
<dbReference type="GO" id="GO:0005496">
    <property type="term" value="F:steroid binding"/>
    <property type="evidence" value="ECO:0007669"/>
    <property type="project" value="UniProtKB-KW"/>
</dbReference>
<feature type="transmembrane region" description="Helical" evidence="14">
    <location>
        <begin position="108"/>
        <end position="131"/>
    </location>
</feature>
<keyword evidence="11 14" id="KW-0472">Membrane</keyword>
<dbReference type="Proteomes" id="UP000018936">
    <property type="component" value="Unassembled WGS sequence"/>
</dbReference>
<keyword evidence="8" id="KW-0896">Oogenesis</keyword>
<evidence type="ECO:0000256" key="6">
    <source>
        <dbReference type="ARBA" id="ARBA00022692"/>
    </source>
</evidence>
<comment type="similarity">
    <text evidence="2">Belongs to the ADIPOR family.</text>
</comment>
<evidence type="ECO:0000256" key="10">
    <source>
        <dbReference type="ARBA" id="ARBA00023121"/>
    </source>
</evidence>
<comment type="subcellular location">
    <subcellularLocation>
        <location evidence="1">Cell membrane</location>
        <topology evidence="1">Multi-pass membrane protein</topology>
    </subcellularLocation>
</comment>
<dbReference type="PANTHER" id="PTHR20855:SF41">
    <property type="entry name" value="MEMBRANE PROGESTIN RECEPTOR ALPHA"/>
    <property type="match status" value="1"/>
</dbReference>
<evidence type="ECO:0000313" key="16">
    <source>
        <dbReference type="Proteomes" id="UP000018936"/>
    </source>
</evidence>
<keyword evidence="12 15" id="KW-0675">Receptor</keyword>
<keyword evidence="13" id="KW-0479">Metal-binding</keyword>
<evidence type="ECO:0000256" key="4">
    <source>
        <dbReference type="ARBA" id="ARBA00022475"/>
    </source>
</evidence>
<dbReference type="GO" id="GO:0048477">
    <property type="term" value="P:oogenesis"/>
    <property type="evidence" value="ECO:0007669"/>
    <property type="project" value="UniProtKB-KW"/>
</dbReference>
<feature type="transmembrane region" description="Helical" evidence="14">
    <location>
        <begin position="170"/>
        <end position="189"/>
    </location>
</feature>
<organism evidence="15 16">
    <name type="scientific">Ophiophagus hannah</name>
    <name type="common">King cobra</name>
    <name type="synonym">Naja hannah</name>
    <dbReference type="NCBI Taxonomy" id="8665"/>
    <lineage>
        <taxon>Eukaryota</taxon>
        <taxon>Metazoa</taxon>
        <taxon>Chordata</taxon>
        <taxon>Craniata</taxon>
        <taxon>Vertebrata</taxon>
        <taxon>Euteleostomi</taxon>
        <taxon>Lepidosauria</taxon>
        <taxon>Squamata</taxon>
        <taxon>Bifurcata</taxon>
        <taxon>Unidentata</taxon>
        <taxon>Episquamata</taxon>
        <taxon>Toxicofera</taxon>
        <taxon>Serpentes</taxon>
        <taxon>Colubroidea</taxon>
        <taxon>Elapidae</taxon>
        <taxon>Elapinae</taxon>
        <taxon>Ophiophagus</taxon>
    </lineage>
</organism>
<dbReference type="Pfam" id="PF03006">
    <property type="entry name" value="HlyIII"/>
    <property type="match status" value="1"/>
</dbReference>
<dbReference type="AlphaFoldDB" id="V8P1K6"/>
<keyword evidence="10" id="KW-0446">Lipid-binding</keyword>
<keyword evidence="13" id="KW-0862">Zinc</keyword>
<evidence type="ECO:0000313" key="15">
    <source>
        <dbReference type="EMBL" id="ETE68066.1"/>
    </source>
</evidence>
<keyword evidence="9 14" id="KW-1133">Transmembrane helix</keyword>
<comment type="caution">
    <text evidence="15">The sequence shown here is derived from an EMBL/GenBank/DDBJ whole genome shotgun (WGS) entry which is preliminary data.</text>
</comment>
<feature type="transmembrane region" description="Helical" evidence="14">
    <location>
        <begin position="249"/>
        <end position="266"/>
    </location>
</feature>
<dbReference type="InterPro" id="IPR004254">
    <property type="entry name" value="AdipoR/HlyIII-related"/>
</dbReference>
<dbReference type="PANTHER" id="PTHR20855">
    <property type="entry name" value="ADIPOR/PROGESTIN RECEPTOR-RELATED"/>
    <property type="match status" value="1"/>
</dbReference>
<proteinExistence type="inferred from homology"/>
<evidence type="ECO:0000256" key="12">
    <source>
        <dbReference type="ARBA" id="ARBA00023170"/>
    </source>
</evidence>
<evidence type="ECO:0000256" key="13">
    <source>
        <dbReference type="PIRSR" id="PIRSR604254-1"/>
    </source>
</evidence>
<keyword evidence="3" id="KW-0217">Developmental protein</keyword>
<dbReference type="OrthoDB" id="535992at2759"/>
<accession>V8P1K6</accession>
<evidence type="ECO:0000256" key="11">
    <source>
        <dbReference type="ARBA" id="ARBA00023136"/>
    </source>
</evidence>
<name>V8P1K6_OPHHA</name>
<feature type="binding site" evidence="13">
    <location>
        <position position="129"/>
    </location>
    <ligand>
        <name>Zn(2+)</name>
        <dbReference type="ChEBI" id="CHEBI:29105"/>
    </ligand>
</feature>
<feature type="transmembrane region" description="Helical" evidence="14">
    <location>
        <begin position="317"/>
        <end position="341"/>
    </location>
</feature>
<dbReference type="GO" id="GO:0046872">
    <property type="term" value="F:metal ion binding"/>
    <property type="evidence" value="ECO:0007669"/>
    <property type="project" value="UniProtKB-KW"/>
</dbReference>
<evidence type="ECO:0000256" key="7">
    <source>
        <dbReference type="ARBA" id="ARBA00022782"/>
    </source>
</evidence>
<keyword evidence="4" id="KW-1003">Cell membrane</keyword>
<feature type="binding site" evidence="13">
    <location>
        <position position="285"/>
    </location>
    <ligand>
        <name>Zn(2+)</name>
        <dbReference type="ChEBI" id="CHEBI:29105"/>
    </ligand>
</feature>
<keyword evidence="16" id="KW-1185">Reference proteome</keyword>
<feature type="transmembrane region" description="Helical" evidence="14">
    <location>
        <begin position="286"/>
        <end position="305"/>
    </location>
</feature>
<reference evidence="15 16" key="1">
    <citation type="journal article" date="2013" name="Proc. Natl. Acad. Sci. U.S.A.">
        <title>The king cobra genome reveals dynamic gene evolution and adaptation in the snake venom system.</title>
        <authorList>
            <person name="Vonk F.J."/>
            <person name="Casewell N.R."/>
            <person name="Henkel C.V."/>
            <person name="Heimberg A.M."/>
            <person name="Jansen H.J."/>
            <person name="McCleary R.J."/>
            <person name="Kerkkamp H.M."/>
            <person name="Vos R.A."/>
            <person name="Guerreiro I."/>
            <person name="Calvete J.J."/>
            <person name="Wuster W."/>
            <person name="Woods A.E."/>
            <person name="Logan J.M."/>
            <person name="Harrison R.A."/>
            <person name="Castoe T.A."/>
            <person name="de Koning A.P."/>
            <person name="Pollock D.D."/>
            <person name="Yandell M."/>
            <person name="Calderon D."/>
            <person name="Renjifo C."/>
            <person name="Currier R.B."/>
            <person name="Salgado D."/>
            <person name="Pla D."/>
            <person name="Sanz L."/>
            <person name="Hyder A.S."/>
            <person name="Ribeiro J.M."/>
            <person name="Arntzen J.W."/>
            <person name="van den Thillart G.E."/>
            <person name="Boetzer M."/>
            <person name="Pirovano W."/>
            <person name="Dirks R.P."/>
            <person name="Spaink H.P."/>
            <person name="Duboule D."/>
            <person name="McGlinn E."/>
            <person name="Kini R.M."/>
            <person name="Richardson M.K."/>
        </authorList>
    </citation>
    <scope>NUCLEOTIDE SEQUENCE</scope>
    <source>
        <tissue evidence="15">Blood</tissue>
    </source>
</reference>
<dbReference type="GO" id="GO:0003707">
    <property type="term" value="F:nuclear steroid receptor activity"/>
    <property type="evidence" value="ECO:0007669"/>
    <property type="project" value="TreeGrafter"/>
</dbReference>
<gene>
    <name evidence="15" type="primary">paqr7b</name>
    <name evidence="15" type="ORF">L345_06145</name>
</gene>
<dbReference type="EMBL" id="AZIM01001110">
    <property type="protein sequence ID" value="ETE68066.1"/>
    <property type="molecule type" value="Genomic_DNA"/>
</dbReference>
<protein>
    <submittedName>
        <fullName evidence="15">Membrane progestin receptor alpha-B</fullName>
    </submittedName>
</protein>
<evidence type="ECO:0000256" key="1">
    <source>
        <dbReference type="ARBA" id="ARBA00004651"/>
    </source>
</evidence>
<dbReference type="GO" id="GO:0005886">
    <property type="term" value="C:plasma membrane"/>
    <property type="evidence" value="ECO:0007669"/>
    <property type="project" value="UniProtKB-SubCell"/>
</dbReference>